<dbReference type="InterPro" id="IPR000073">
    <property type="entry name" value="AB_hydrolase_1"/>
</dbReference>
<dbReference type="SUPFAM" id="SSF53474">
    <property type="entry name" value="alpha/beta-Hydrolases"/>
    <property type="match status" value="1"/>
</dbReference>
<dbReference type="Proteomes" id="UP000605986">
    <property type="component" value="Unassembled WGS sequence"/>
</dbReference>
<accession>A0A8H4KDU7</accession>
<comment type="caution">
    <text evidence="2">The sequence shown here is derived from an EMBL/GenBank/DDBJ whole genome shotgun (WGS) entry which is preliminary data.</text>
</comment>
<evidence type="ECO:0000313" key="3">
    <source>
        <dbReference type="Proteomes" id="UP000605986"/>
    </source>
</evidence>
<name>A0A8H4KDU7_9HYPO</name>
<reference evidence="2" key="1">
    <citation type="submission" date="2020-01" db="EMBL/GenBank/DDBJ databases">
        <title>Identification and distribution of gene clusters putatively required for synthesis of sphingolipid metabolism inhibitors in phylogenetically diverse species of the filamentous fungus Fusarium.</title>
        <authorList>
            <person name="Kim H.-S."/>
            <person name="Busman M."/>
            <person name="Brown D.W."/>
            <person name="Divon H."/>
            <person name="Uhlig S."/>
            <person name="Proctor R.H."/>
        </authorList>
    </citation>
    <scope>NUCLEOTIDE SEQUENCE</scope>
    <source>
        <strain evidence="2">NRRL 53441</strain>
    </source>
</reference>
<organism evidence="2 3">
    <name type="scientific">Fusarium austroafricanum</name>
    <dbReference type="NCBI Taxonomy" id="2364996"/>
    <lineage>
        <taxon>Eukaryota</taxon>
        <taxon>Fungi</taxon>
        <taxon>Dikarya</taxon>
        <taxon>Ascomycota</taxon>
        <taxon>Pezizomycotina</taxon>
        <taxon>Sordariomycetes</taxon>
        <taxon>Hypocreomycetidae</taxon>
        <taxon>Hypocreales</taxon>
        <taxon>Nectriaceae</taxon>
        <taxon>Fusarium</taxon>
        <taxon>Fusarium concolor species complex</taxon>
    </lineage>
</organism>
<evidence type="ECO:0000259" key="1">
    <source>
        <dbReference type="Pfam" id="PF12697"/>
    </source>
</evidence>
<dbReference type="Pfam" id="PF12697">
    <property type="entry name" value="Abhydrolase_6"/>
    <property type="match status" value="1"/>
</dbReference>
<keyword evidence="3" id="KW-1185">Reference proteome</keyword>
<dbReference type="OrthoDB" id="1263307at2759"/>
<protein>
    <recommendedName>
        <fullName evidence="1">AB hydrolase-1 domain-containing protein</fullName>
    </recommendedName>
</protein>
<dbReference type="PANTHER" id="PTHR37017">
    <property type="entry name" value="AB HYDROLASE-1 DOMAIN-CONTAINING PROTEIN-RELATED"/>
    <property type="match status" value="1"/>
</dbReference>
<dbReference type="AlphaFoldDB" id="A0A8H4KDU7"/>
<dbReference type="EMBL" id="JAADJG010000352">
    <property type="protein sequence ID" value="KAF4448236.1"/>
    <property type="molecule type" value="Genomic_DNA"/>
</dbReference>
<dbReference type="Gene3D" id="3.40.50.1820">
    <property type="entry name" value="alpha/beta hydrolase"/>
    <property type="match status" value="1"/>
</dbReference>
<dbReference type="InterPro" id="IPR029058">
    <property type="entry name" value="AB_hydrolase_fold"/>
</dbReference>
<sequence>MSSASEKPVIAIVQGAWHCPSHYQRIKEALTDKGYTVLLPNIVTAGKDEDIVGKTHLDDVESIRKALQPSLDEGKRIVMVCHSYGGIPGSAAVEGHQVHEREEKGLSGGISHVVYVASFAIPVKGLSLLTAIGGTHAPFVNRTDDLCYLNDKAKMSFYNDCTPEVAEESINTCVNHSTAALETPAQFVATDITVPRTYVVCEIDAAVPVQGQLAMAGAMGEGATVEKVKAGHSPFLVDDAIPKLVEIIGKAAQ</sequence>
<dbReference type="InterPro" id="IPR052897">
    <property type="entry name" value="Sec-Metab_Biosynth_Hydrolase"/>
</dbReference>
<gene>
    <name evidence="2" type="ORF">F53441_8343</name>
</gene>
<dbReference type="PANTHER" id="PTHR37017:SF11">
    <property type="entry name" value="ESTERASE_LIPASE_THIOESTERASE DOMAIN-CONTAINING PROTEIN"/>
    <property type="match status" value="1"/>
</dbReference>
<feature type="domain" description="AB hydrolase-1" evidence="1">
    <location>
        <begin position="15"/>
        <end position="237"/>
    </location>
</feature>
<proteinExistence type="predicted"/>
<evidence type="ECO:0000313" key="2">
    <source>
        <dbReference type="EMBL" id="KAF4448236.1"/>
    </source>
</evidence>